<geneLocation type="plasmid" evidence="1">
    <name>pC5.7b</name>
</geneLocation>
<dbReference type="EMBL" id="MK318968">
    <property type="protein sequence ID" value="QCL09189.1"/>
    <property type="molecule type" value="Genomic_DNA"/>
</dbReference>
<reference evidence="1" key="1">
    <citation type="submission" date="2018-12" db="EMBL/GenBank/DDBJ databases">
        <title>Three Rhizobium rhizogenes strains isolated from the same crown gall tumor carry diverse plasmids.</title>
        <authorList>
            <person name="Pulawska J."/>
            <person name="Kuzmanovic N."/>
        </authorList>
    </citation>
    <scope>NUCLEOTIDE SEQUENCE</scope>
    <source>
        <strain evidence="1">C5.7</strain>
        <plasmid evidence="1">pC5.7b</plasmid>
    </source>
</reference>
<organism evidence="1">
    <name type="scientific">Rhizobium rhizogenes</name>
    <name type="common">Agrobacterium rhizogenes</name>
    <dbReference type="NCBI Taxonomy" id="359"/>
    <lineage>
        <taxon>Bacteria</taxon>
        <taxon>Pseudomonadati</taxon>
        <taxon>Pseudomonadota</taxon>
        <taxon>Alphaproteobacteria</taxon>
        <taxon>Hyphomicrobiales</taxon>
        <taxon>Rhizobiaceae</taxon>
        <taxon>Rhizobium/Agrobacterium group</taxon>
        <taxon>Rhizobium</taxon>
    </lineage>
</organism>
<gene>
    <name evidence="1" type="ORF">pC5.7b_321</name>
</gene>
<sequence length="57" mass="6103">MWLCVSPDDGTIANEKAKVEGERLTRPLPSLATRPSRSDRGLASAQVDMSSVAFLNG</sequence>
<dbReference type="AlphaFoldDB" id="A0A7S5DQ51"/>
<proteinExistence type="predicted"/>
<keyword evidence="1" id="KW-0614">Plasmid</keyword>
<protein>
    <submittedName>
        <fullName evidence="1">Uncharacterized protein</fullName>
    </submittedName>
</protein>
<name>A0A7S5DQ51_RHIRH</name>
<evidence type="ECO:0000313" key="1">
    <source>
        <dbReference type="EMBL" id="QCL09189.1"/>
    </source>
</evidence>
<accession>A0A7S5DQ51</accession>